<reference evidence="3 4" key="1">
    <citation type="journal article" date="2009" name="Appl. Environ. Microbiol.">
        <title>Three genomes from the phylum Acidobacteria provide insight into the lifestyles of these microorganisms in soils.</title>
        <authorList>
            <person name="Ward N.L."/>
            <person name="Challacombe J.F."/>
            <person name="Janssen P.H."/>
            <person name="Henrissat B."/>
            <person name="Coutinho P.M."/>
            <person name="Wu M."/>
            <person name="Xie G."/>
            <person name="Haft D.H."/>
            <person name="Sait M."/>
            <person name="Badger J."/>
            <person name="Barabote R.D."/>
            <person name="Bradley B."/>
            <person name="Brettin T.S."/>
            <person name="Brinkac L.M."/>
            <person name="Bruce D."/>
            <person name="Creasy T."/>
            <person name="Daugherty S.C."/>
            <person name="Davidsen T.M."/>
            <person name="DeBoy R.T."/>
            <person name="Detter J.C."/>
            <person name="Dodson R.J."/>
            <person name="Durkin A.S."/>
            <person name="Ganapathy A."/>
            <person name="Gwinn-Giglio M."/>
            <person name="Han C.S."/>
            <person name="Khouri H."/>
            <person name="Kiss H."/>
            <person name="Kothari S.P."/>
            <person name="Madupu R."/>
            <person name="Nelson K.E."/>
            <person name="Nelson W.C."/>
            <person name="Paulsen I."/>
            <person name="Penn K."/>
            <person name="Ren Q."/>
            <person name="Rosovitz M.J."/>
            <person name="Selengut J.D."/>
            <person name="Shrivastava S."/>
            <person name="Sullivan S.A."/>
            <person name="Tapia R."/>
            <person name="Thompson L.S."/>
            <person name="Watkins K.L."/>
            <person name="Yang Q."/>
            <person name="Yu C."/>
            <person name="Zafar N."/>
            <person name="Zhou L."/>
            <person name="Kuske C.R."/>
        </authorList>
    </citation>
    <scope>NUCLEOTIDE SEQUENCE [LARGE SCALE GENOMIC DNA]</scope>
    <source>
        <strain evidence="3 4">Ellin345</strain>
    </source>
</reference>
<protein>
    <submittedName>
        <fullName evidence="3">Metallophosphoesterase</fullName>
    </submittedName>
</protein>
<organism evidence="3 4">
    <name type="scientific">Koribacter versatilis (strain Ellin345)</name>
    <dbReference type="NCBI Taxonomy" id="204669"/>
    <lineage>
        <taxon>Bacteria</taxon>
        <taxon>Pseudomonadati</taxon>
        <taxon>Acidobacteriota</taxon>
        <taxon>Terriglobia</taxon>
        <taxon>Terriglobales</taxon>
        <taxon>Candidatus Korobacteraceae</taxon>
        <taxon>Candidatus Korobacter</taxon>
    </lineage>
</organism>
<feature type="signal peptide" evidence="1">
    <location>
        <begin position="1"/>
        <end position="24"/>
    </location>
</feature>
<keyword evidence="4" id="KW-1185">Reference proteome</keyword>
<dbReference type="Proteomes" id="UP000002432">
    <property type="component" value="Chromosome"/>
</dbReference>
<evidence type="ECO:0000256" key="1">
    <source>
        <dbReference type="SAM" id="SignalP"/>
    </source>
</evidence>
<dbReference type="EnsemblBacteria" id="ABF41280">
    <property type="protein sequence ID" value="ABF41280"/>
    <property type="gene ID" value="Acid345_2279"/>
</dbReference>
<dbReference type="Pfam" id="PF00149">
    <property type="entry name" value="Metallophos"/>
    <property type="match status" value="1"/>
</dbReference>
<dbReference type="STRING" id="204669.Acid345_2279"/>
<accession>Q1IPC0</accession>
<evidence type="ECO:0000313" key="3">
    <source>
        <dbReference type="EMBL" id="ABF41280.1"/>
    </source>
</evidence>
<sequence>MRYIVALRLFLFVGIFTCFSHAQAGDDFTIAALPDTQFYSKSYPQIFAAETEWILNNSVPQNIKFVVGLGDIVDGGGEVSQWQNADSAYNILDRKIPFLPTIGNHDYDRNNPAGRTGSTVNYNNFFGPARFSDRAWYKGSYPAGSNENFYAAFTIGSHNYLVVVLEVFPRDSSLQWAASIIQSHPTYDVIVVTHAYTFYNNTRMDHCDENSAGTFGVSQDNDGEQIWEKLVSKYSNIVMVLSGHVVEGDGTGRRSDFGVNGNLVNQILADYQSYPNGGNGYIRLITVSPSKNTVSVKTYSPYLNRYMTDDHNQFTVAYKNNGSLRGGNGAISGVVKNVADCSRVSNAAIVSTAGNATTDSSGSFSIDTTGPKTYQLGENLTGYGMAYGGTGATVVPGQPSPIKVFVSTEGMLRGQVTLNGAPVANATVFISGGSLRTWTTVTTAGDGSYNAGWLPFGSYTITATTPSGMQLHSSATVQVGISNTSNIGN</sequence>
<dbReference type="OrthoDB" id="9772095at2"/>
<feature type="domain" description="Calcineurin-like phosphoesterase" evidence="2">
    <location>
        <begin position="30"/>
        <end position="246"/>
    </location>
</feature>
<evidence type="ECO:0000313" key="4">
    <source>
        <dbReference type="Proteomes" id="UP000002432"/>
    </source>
</evidence>
<gene>
    <name evidence="3" type="ordered locus">Acid345_2279</name>
</gene>
<dbReference type="InterPro" id="IPR051918">
    <property type="entry name" value="STPP_CPPED1"/>
</dbReference>
<dbReference type="SUPFAM" id="SSF49464">
    <property type="entry name" value="Carboxypeptidase regulatory domain-like"/>
    <property type="match status" value="1"/>
</dbReference>
<dbReference type="Gene3D" id="3.60.21.10">
    <property type="match status" value="1"/>
</dbReference>
<dbReference type="AlphaFoldDB" id="Q1IPC0"/>
<keyword evidence="1" id="KW-0732">Signal</keyword>
<dbReference type="InterPro" id="IPR029052">
    <property type="entry name" value="Metallo-depent_PP-like"/>
</dbReference>
<dbReference type="Pfam" id="PF13620">
    <property type="entry name" value="CarboxypepD_reg"/>
    <property type="match status" value="1"/>
</dbReference>
<dbReference type="HOGENOM" id="CLU_557576_0_0_0"/>
<dbReference type="Gene3D" id="2.60.40.1120">
    <property type="entry name" value="Carboxypeptidase-like, regulatory domain"/>
    <property type="match status" value="1"/>
</dbReference>
<proteinExistence type="predicted"/>
<dbReference type="InterPro" id="IPR008969">
    <property type="entry name" value="CarboxyPept-like_regulatory"/>
</dbReference>
<dbReference type="InterPro" id="IPR004843">
    <property type="entry name" value="Calcineurin-like_PHP"/>
</dbReference>
<dbReference type="EMBL" id="CP000360">
    <property type="protein sequence ID" value="ABF41280.1"/>
    <property type="molecule type" value="Genomic_DNA"/>
</dbReference>
<dbReference type="KEGG" id="aba:Acid345_2279"/>
<evidence type="ECO:0000259" key="2">
    <source>
        <dbReference type="Pfam" id="PF00149"/>
    </source>
</evidence>
<dbReference type="RefSeq" id="WP_011523081.1">
    <property type="nucleotide sequence ID" value="NC_008009.1"/>
</dbReference>
<dbReference type="SUPFAM" id="SSF56300">
    <property type="entry name" value="Metallo-dependent phosphatases"/>
    <property type="match status" value="1"/>
</dbReference>
<name>Q1IPC0_KORVE</name>
<dbReference type="GO" id="GO:0016787">
    <property type="term" value="F:hydrolase activity"/>
    <property type="evidence" value="ECO:0007669"/>
    <property type="project" value="InterPro"/>
</dbReference>
<feature type="chain" id="PRO_5004191529" evidence="1">
    <location>
        <begin position="25"/>
        <end position="489"/>
    </location>
</feature>
<dbReference type="PANTHER" id="PTHR43143">
    <property type="entry name" value="METALLOPHOSPHOESTERASE, CALCINEURIN SUPERFAMILY"/>
    <property type="match status" value="1"/>
</dbReference>
<dbReference type="eggNOG" id="COG1409">
    <property type="taxonomic scope" value="Bacteria"/>
</dbReference>
<dbReference type="PANTHER" id="PTHR43143:SF5">
    <property type="entry name" value="SECRETED PROTEIN"/>
    <property type="match status" value="1"/>
</dbReference>